<evidence type="ECO:0000313" key="2">
    <source>
        <dbReference type="EMBL" id="MBB4840860.1"/>
    </source>
</evidence>
<dbReference type="RefSeq" id="WP_184169574.1">
    <property type="nucleotide sequence ID" value="NZ_JACHLN010000004.1"/>
</dbReference>
<keyword evidence="1" id="KW-0812">Transmembrane</keyword>
<proteinExistence type="predicted"/>
<sequence>MPFKEKIAWISVVTTILVWGGYFGFGLATGWQLHGMVYVTGFVGAVIVQTILVVAASIVTAALAPRDASAGSDERDRDIARRSYAFAYPVLLTLVLCVAASMHFGVSKIGMAYGIMGAIVIAEIVHYAAQIAGYRRGY</sequence>
<gene>
    <name evidence="2" type="ORF">HNP52_003957</name>
</gene>
<dbReference type="EMBL" id="JACHLN010000004">
    <property type="protein sequence ID" value="MBB4840860.1"/>
    <property type="molecule type" value="Genomic_DNA"/>
</dbReference>
<name>A0A7W7NT30_9SPHN</name>
<comment type="caution">
    <text evidence="2">The sequence shown here is derived from an EMBL/GenBank/DDBJ whole genome shotgun (WGS) entry which is preliminary data.</text>
</comment>
<feature type="transmembrane region" description="Helical" evidence="1">
    <location>
        <begin position="7"/>
        <end position="25"/>
    </location>
</feature>
<feature type="transmembrane region" description="Helical" evidence="1">
    <location>
        <begin position="110"/>
        <end position="129"/>
    </location>
</feature>
<evidence type="ECO:0000256" key="1">
    <source>
        <dbReference type="SAM" id="Phobius"/>
    </source>
</evidence>
<feature type="transmembrane region" description="Helical" evidence="1">
    <location>
        <begin position="85"/>
        <end position="104"/>
    </location>
</feature>
<organism evidence="2 3">
    <name type="scientific">Sphingomonas kyeonggiensis</name>
    <dbReference type="NCBI Taxonomy" id="1268553"/>
    <lineage>
        <taxon>Bacteria</taxon>
        <taxon>Pseudomonadati</taxon>
        <taxon>Pseudomonadota</taxon>
        <taxon>Alphaproteobacteria</taxon>
        <taxon>Sphingomonadales</taxon>
        <taxon>Sphingomonadaceae</taxon>
        <taxon>Sphingomonas</taxon>
    </lineage>
</organism>
<keyword evidence="3" id="KW-1185">Reference proteome</keyword>
<accession>A0A7W7NT30</accession>
<dbReference type="AlphaFoldDB" id="A0A7W7NT30"/>
<keyword evidence="1" id="KW-0472">Membrane</keyword>
<evidence type="ECO:0000313" key="3">
    <source>
        <dbReference type="Proteomes" id="UP000575241"/>
    </source>
</evidence>
<protein>
    <submittedName>
        <fullName evidence="2">FtsH-binding integral membrane protein</fullName>
    </submittedName>
</protein>
<reference evidence="2 3" key="1">
    <citation type="submission" date="2020-08" db="EMBL/GenBank/DDBJ databases">
        <title>Functional genomics of gut bacteria from endangered species of beetles.</title>
        <authorList>
            <person name="Carlos-Shanley C."/>
        </authorList>
    </citation>
    <scope>NUCLEOTIDE SEQUENCE [LARGE SCALE GENOMIC DNA]</scope>
    <source>
        <strain evidence="2 3">S00224</strain>
    </source>
</reference>
<feature type="transmembrane region" description="Helical" evidence="1">
    <location>
        <begin position="37"/>
        <end position="64"/>
    </location>
</feature>
<dbReference type="Proteomes" id="UP000575241">
    <property type="component" value="Unassembled WGS sequence"/>
</dbReference>
<keyword evidence="1" id="KW-1133">Transmembrane helix</keyword>